<dbReference type="EC" id="2.1.1.-" evidence="4"/>
<keyword evidence="2 4" id="KW-0489">Methyltransferase</keyword>
<dbReference type="PANTHER" id="PTHR43619:SF2">
    <property type="entry name" value="S-ADENOSYL-L-METHIONINE-DEPENDENT METHYLTRANSFERASES SUPERFAMILY PROTEIN"/>
    <property type="match status" value="1"/>
</dbReference>
<evidence type="ECO:0000256" key="4">
    <source>
        <dbReference type="RuleBase" id="RU362030"/>
    </source>
</evidence>
<dbReference type="InterPro" id="IPR011610">
    <property type="entry name" value="SAM_mthyl_Trfase_ML2640-like"/>
</dbReference>
<gene>
    <name evidence="5" type="ORF">C3F09_02155</name>
</gene>
<dbReference type="NCBIfam" id="TIGR00027">
    <property type="entry name" value="mthyl_TIGR00027"/>
    <property type="match status" value="1"/>
</dbReference>
<dbReference type="Pfam" id="PF04072">
    <property type="entry name" value="LCM"/>
    <property type="match status" value="1"/>
</dbReference>
<proteinExistence type="inferred from homology"/>
<comment type="similarity">
    <text evidence="1 4">Belongs to the UPF0677 family.</text>
</comment>
<dbReference type="PANTHER" id="PTHR43619">
    <property type="entry name" value="S-ADENOSYL-L-METHIONINE-DEPENDENT METHYLTRANSFERASE YKTD-RELATED"/>
    <property type="match status" value="1"/>
</dbReference>
<comment type="function">
    <text evidence="4">Exhibits S-adenosyl-L-methionine-dependent methyltransferase activity.</text>
</comment>
<dbReference type="InterPro" id="IPR007213">
    <property type="entry name" value="Ppm1/Ppm2/Tcmp"/>
</dbReference>
<dbReference type="InterPro" id="IPR029063">
    <property type="entry name" value="SAM-dependent_MTases_sf"/>
</dbReference>
<keyword evidence="3" id="KW-0808">Transferase</keyword>
<protein>
    <recommendedName>
        <fullName evidence="4">S-adenosyl-L-methionine-dependent methyltransferase</fullName>
        <ecNumber evidence="4">2.1.1.-</ecNumber>
    </recommendedName>
</protein>
<name>A0A855XBN8_9BACT</name>
<dbReference type="AlphaFoldDB" id="A0A855XBN8"/>
<comment type="caution">
    <text evidence="5">The sequence shown here is derived from an EMBL/GenBank/DDBJ whole genome shotgun (WGS) entry which is preliminary data.</text>
</comment>
<sequence>MQTIYSKTIEKPCGWLFARWSAGAKAFELTLPPEKRVINDPLAPFYAGEIGMNMVKAAMAINPAIRKAIVLRARYMDDYTRKCLADGYGQVVLLGAGYDSRYLRIDECRHIRVFELDLESTQVIKKSLTRRLFGKLPENVTYVSLDFSKDSICQKLLAAGFQRQIRALFIWEGVTLFLNQDIITETLGRITELGPHHRITFDFVPPELVDDETEYQGNRQLLQWCAAVQEPLTFGSRPDKIASMLKGLGYGEINVVSMREANKQYSGTERIEDSYYFATAETGGNGTDPPHGLIIPATNIGTVSVTVETR</sequence>
<evidence type="ECO:0000256" key="1">
    <source>
        <dbReference type="ARBA" id="ARBA00008138"/>
    </source>
</evidence>
<dbReference type="Proteomes" id="UP000250918">
    <property type="component" value="Unassembled WGS sequence"/>
</dbReference>
<accession>A0A855XBN8</accession>
<evidence type="ECO:0000313" key="6">
    <source>
        <dbReference type="Proteomes" id="UP000250918"/>
    </source>
</evidence>
<evidence type="ECO:0000313" key="5">
    <source>
        <dbReference type="EMBL" id="PWB75590.1"/>
    </source>
</evidence>
<dbReference type="SUPFAM" id="SSF53335">
    <property type="entry name" value="S-adenosyl-L-methionine-dependent methyltransferases"/>
    <property type="match status" value="1"/>
</dbReference>
<organism evidence="5 6">
    <name type="scientific">candidate division GN15 bacterium</name>
    <dbReference type="NCBI Taxonomy" id="2072418"/>
    <lineage>
        <taxon>Bacteria</taxon>
        <taxon>candidate division GN15</taxon>
    </lineage>
</organism>
<evidence type="ECO:0000256" key="2">
    <source>
        <dbReference type="ARBA" id="ARBA00022603"/>
    </source>
</evidence>
<dbReference type="Gene3D" id="3.40.50.150">
    <property type="entry name" value="Vaccinia Virus protein VP39"/>
    <property type="match status" value="1"/>
</dbReference>
<dbReference type="GO" id="GO:0032259">
    <property type="term" value="P:methylation"/>
    <property type="evidence" value="ECO:0007669"/>
    <property type="project" value="UniProtKB-KW"/>
</dbReference>
<dbReference type="GO" id="GO:0008168">
    <property type="term" value="F:methyltransferase activity"/>
    <property type="evidence" value="ECO:0007669"/>
    <property type="project" value="UniProtKB-UniRule"/>
</dbReference>
<keyword evidence="4" id="KW-0949">S-adenosyl-L-methionine</keyword>
<dbReference type="EMBL" id="PQAP01000008">
    <property type="protein sequence ID" value="PWB75590.1"/>
    <property type="molecule type" value="Genomic_DNA"/>
</dbReference>
<reference evidence="5 6" key="1">
    <citation type="journal article" date="2018" name="ISME J.">
        <title>A methanotrophic archaeon couples anaerobic oxidation of methane to Fe(III) reduction.</title>
        <authorList>
            <person name="Cai C."/>
            <person name="Leu A.O."/>
            <person name="Xie G.J."/>
            <person name="Guo J."/>
            <person name="Feng Y."/>
            <person name="Zhao J.X."/>
            <person name="Tyson G.W."/>
            <person name="Yuan Z."/>
            <person name="Hu S."/>
        </authorList>
    </citation>
    <scope>NUCLEOTIDE SEQUENCE [LARGE SCALE GENOMIC DNA]</scope>
    <source>
        <strain evidence="5">FeB_12</strain>
    </source>
</reference>
<evidence type="ECO:0000256" key="3">
    <source>
        <dbReference type="ARBA" id="ARBA00022679"/>
    </source>
</evidence>